<evidence type="ECO:0008006" key="3">
    <source>
        <dbReference type="Google" id="ProtNLM"/>
    </source>
</evidence>
<dbReference type="EMBL" id="LJSK01000002">
    <property type="protein sequence ID" value="KPI90725.1"/>
    <property type="molecule type" value="Genomic_DNA"/>
</dbReference>
<sequence>MRLFSPLWRRCPTAATMTTATIVSSRVAQRRWLARSRQEVTEAELQHLEQELPPSELLQEMRTVAKAPGEDDRDRINVPGDSFGIMQNRVVFYKPIPRQVLPGRLGQLMPASTHPCEAYNQDTVRLLCSRYGVRLDDAVRALREAKGDINLATELLEQWLDIEVGFGSYGVVCLESYAPETFCLVSFNLPTYASTQNDDVLDAIHELTLSAAEMPVDTPRNRLVDKLVNHWTTEDDIPCGDVLRAYDITVQSVLLLPFGDYGVQGFHVLMPIKKETPNIGLGAAACCMDLRTGIHNRFRFHVERIADSVSEHVLQETLHYNQGVHLLRQPYWFRPEYSVEEFIRFKESLLQPSASTFEMRYAFMFAPQYGLPFYRNIIEMEKLRIAQHKYEKHYEDFTAPGKWLTSDNAQLQTVVAGGGGSNAPGGAMHNNTNNADSVRTAMETRAGPLRRTLEKSMQAHGDRVFNRFYRNNVH</sequence>
<comment type="caution">
    <text evidence="1">The sequence shown here is derived from an EMBL/GenBank/DDBJ whole genome shotgun (WGS) entry which is preliminary data.</text>
</comment>
<dbReference type="Proteomes" id="UP000038009">
    <property type="component" value="Unassembled WGS sequence"/>
</dbReference>
<accession>A0A0N1PDR1</accession>
<keyword evidence="2" id="KW-1185">Reference proteome</keyword>
<dbReference type="AlphaFoldDB" id="A0A0N1PDR1"/>
<dbReference type="OMA" id="AYWFKPE"/>
<evidence type="ECO:0000313" key="2">
    <source>
        <dbReference type="Proteomes" id="UP000038009"/>
    </source>
</evidence>
<proteinExistence type="predicted"/>
<organism evidence="1 2">
    <name type="scientific">Leptomonas seymouri</name>
    <dbReference type="NCBI Taxonomy" id="5684"/>
    <lineage>
        <taxon>Eukaryota</taxon>
        <taxon>Discoba</taxon>
        <taxon>Euglenozoa</taxon>
        <taxon>Kinetoplastea</taxon>
        <taxon>Metakinetoplastina</taxon>
        <taxon>Trypanosomatida</taxon>
        <taxon>Trypanosomatidae</taxon>
        <taxon>Leishmaniinae</taxon>
        <taxon>Leptomonas</taxon>
    </lineage>
</organism>
<evidence type="ECO:0000313" key="1">
    <source>
        <dbReference type="EMBL" id="KPI90725.1"/>
    </source>
</evidence>
<name>A0A0N1PDR1_LEPSE</name>
<reference evidence="1 2" key="1">
    <citation type="journal article" date="2015" name="PLoS Pathog.">
        <title>Leptomonas seymouri: Adaptations to the Dixenous Life Cycle Analyzed by Genome Sequencing, Transcriptome Profiling and Co-infection with Leishmania donovani.</title>
        <authorList>
            <person name="Kraeva N."/>
            <person name="Butenko A."/>
            <person name="Hlavacova J."/>
            <person name="Kostygov A."/>
            <person name="Myskova J."/>
            <person name="Grybchuk D."/>
            <person name="Lestinova T."/>
            <person name="Votypka J."/>
            <person name="Volf P."/>
            <person name="Opperdoes F."/>
            <person name="Flegontov P."/>
            <person name="Lukes J."/>
            <person name="Yurchenko V."/>
        </authorList>
    </citation>
    <scope>NUCLEOTIDE SEQUENCE [LARGE SCALE GENOMIC DNA]</scope>
    <source>
        <strain evidence="1 2">ATCC 30220</strain>
    </source>
</reference>
<gene>
    <name evidence="1" type="ORF">ABL78_0161</name>
</gene>
<dbReference type="VEuPathDB" id="TriTrypDB:Lsey_0002_0490"/>
<protein>
    <recommendedName>
        <fullName evidence="3">UBA domain-containing protein</fullName>
    </recommendedName>
</protein>
<dbReference type="OrthoDB" id="276884at2759"/>